<comment type="caution">
    <text evidence="1">The sequence shown here is derived from an EMBL/GenBank/DDBJ whole genome shotgun (WGS) entry which is preliminary data.</text>
</comment>
<dbReference type="Proteomes" id="UP000758603">
    <property type="component" value="Unassembled WGS sequence"/>
</dbReference>
<evidence type="ECO:0000313" key="1">
    <source>
        <dbReference type="EMBL" id="KAH6654876.1"/>
    </source>
</evidence>
<reference evidence="1" key="1">
    <citation type="journal article" date="2021" name="Nat. Commun.">
        <title>Genetic determinants of endophytism in the Arabidopsis root mycobiome.</title>
        <authorList>
            <person name="Mesny F."/>
            <person name="Miyauchi S."/>
            <person name="Thiergart T."/>
            <person name="Pickel B."/>
            <person name="Atanasova L."/>
            <person name="Karlsson M."/>
            <person name="Huettel B."/>
            <person name="Barry K.W."/>
            <person name="Haridas S."/>
            <person name="Chen C."/>
            <person name="Bauer D."/>
            <person name="Andreopoulos W."/>
            <person name="Pangilinan J."/>
            <person name="LaButti K."/>
            <person name="Riley R."/>
            <person name="Lipzen A."/>
            <person name="Clum A."/>
            <person name="Drula E."/>
            <person name="Henrissat B."/>
            <person name="Kohler A."/>
            <person name="Grigoriev I.V."/>
            <person name="Martin F.M."/>
            <person name="Hacquard S."/>
        </authorList>
    </citation>
    <scope>NUCLEOTIDE SEQUENCE</scope>
    <source>
        <strain evidence="1">MPI-SDFR-AT-0073</strain>
    </source>
</reference>
<dbReference type="GeneID" id="70129012"/>
<dbReference type="AlphaFoldDB" id="A0A9P8ZZB4"/>
<dbReference type="RefSeq" id="XP_045959146.1">
    <property type="nucleotide sequence ID" value="XM_046100120.1"/>
</dbReference>
<accession>A0A9P8ZZB4</accession>
<name>A0A9P8ZZB4_9PEZI</name>
<dbReference type="EMBL" id="JAGPXC010000004">
    <property type="protein sequence ID" value="KAH6654876.1"/>
    <property type="molecule type" value="Genomic_DNA"/>
</dbReference>
<organism evidence="1 2">
    <name type="scientific">Truncatella angustata</name>
    <dbReference type="NCBI Taxonomy" id="152316"/>
    <lineage>
        <taxon>Eukaryota</taxon>
        <taxon>Fungi</taxon>
        <taxon>Dikarya</taxon>
        <taxon>Ascomycota</taxon>
        <taxon>Pezizomycotina</taxon>
        <taxon>Sordariomycetes</taxon>
        <taxon>Xylariomycetidae</taxon>
        <taxon>Amphisphaeriales</taxon>
        <taxon>Sporocadaceae</taxon>
        <taxon>Truncatella</taxon>
    </lineage>
</organism>
<gene>
    <name evidence="1" type="ORF">BKA67DRAFT_536168</name>
</gene>
<evidence type="ECO:0000313" key="2">
    <source>
        <dbReference type="Proteomes" id="UP000758603"/>
    </source>
</evidence>
<sequence length="196" mass="22010">MGTTMDPTDMESPKSYQEFLSHVTVTQLEAPHEGGFALTTQAPGASECKFIFAIHPITGRANSAQIEVLADHNSNTWECPSRFLAKHGLEFLHDIKLNGDIKFSLFALENQWRLVLNWIAEVQRIWGRSSSCWPKFKPAVFAGRDGAWVLRWSLVHHRSSLIDVKTSKDGFSQLGYSYEFPLSAENHDTAGTWGSL</sequence>
<keyword evidence="2" id="KW-1185">Reference proteome</keyword>
<proteinExistence type="predicted"/>
<protein>
    <submittedName>
        <fullName evidence="1">Uncharacterized protein</fullName>
    </submittedName>
</protein>